<protein>
    <recommendedName>
        <fullName evidence="3 7">Neutral ceramidase</fullName>
        <ecNumber evidence="2 7">3.5.1.23</ecNumber>
    </recommendedName>
</protein>
<dbReference type="InterPro" id="IPR006823">
    <property type="entry name" value="Ceramidase_alk"/>
</dbReference>
<dbReference type="GO" id="GO:0017040">
    <property type="term" value="F:N-acylsphingosine amidohydrolase activity"/>
    <property type="evidence" value="ECO:0007669"/>
    <property type="project" value="UniProtKB-UniRule"/>
</dbReference>
<dbReference type="InterPro" id="IPR038445">
    <property type="entry name" value="NCDase_C_sf"/>
</dbReference>
<feature type="active site" description="Nucleophile" evidence="5">
    <location>
        <position position="279"/>
    </location>
</feature>
<dbReference type="GO" id="GO:0042759">
    <property type="term" value="P:long-chain fatty acid biosynthetic process"/>
    <property type="evidence" value="ECO:0007669"/>
    <property type="project" value="TreeGrafter"/>
</dbReference>
<organism evidence="10 11">
    <name type="scientific">Photinus pyralis</name>
    <name type="common">Common eastern firefly</name>
    <name type="synonym">Lampyris pyralis</name>
    <dbReference type="NCBI Taxonomy" id="7054"/>
    <lineage>
        <taxon>Eukaryota</taxon>
        <taxon>Metazoa</taxon>
        <taxon>Ecdysozoa</taxon>
        <taxon>Arthropoda</taxon>
        <taxon>Hexapoda</taxon>
        <taxon>Insecta</taxon>
        <taxon>Pterygota</taxon>
        <taxon>Neoptera</taxon>
        <taxon>Endopterygota</taxon>
        <taxon>Coleoptera</taxon>
        <taxon>Polyphaga</taxon>
        <taxon>Elateriformia</taxon>
        <taxon>Elateroidea</taxon>
        <taxon>Lampyridae</taxon>
        <taxon>Lampyrinae</taxon>
        <taxon>Photinus</taxon>
    </lineage>
</organism>
<dbReference type="GO" id="GO:0046872">
    <property type="term" value="F:metal ion binding"/>
    <property type="evidence" value="ECO:0007669"/>
    <property type="project" value="UniProtKB-KW"/>
</dbReference>
<evidence type="ECO:0000313" key="10">
    <source>
        <dbReference type="EMBL" id="KAB0792752.1"/>
    </source>
</evidence>
<dbReference type="PANTHER" id="PTHR12670">
    <property type="entry name" value="CERAMIDASE"/>
    <property type="match status" value="1"/>
</dbReference>
<keyword evidence="11" id="KW-1185">Reference proteome</keyword>
<reference evidence="10 11" key="1">
    <citation type="journal article" date="2018" name="Elife">
        <title>Firefly genomes illuminate parallel origins of bioluminescence in beetles.</title>
        <authorList>
            <person name="Fallon T.R."/>
            <person name="Lower S.E."/>
            <person name="Chang C.H."/>
            <person name="Bessho-Uehara M."/>
            <person name="Martin G.J."/>
            <person name="Bewick A.J."/>
            <person name="Behringer M."/>
            <person name="Debat H.J."/>
            <person name="Wong I."/>
            <person name="Day J.C."/>
            <person name="Suvorov A."/>
            <person name="Silva C.J."/>
            <person name="Stanger-Hall K.F."/>
            <person name="Hall D.W."/>
            <person name="Schmitz R.J."/>
            <person name="Nelson D.R."/>
            <person name="Lewis S.M."/>
            <person name="Shigenobu S."/>
            <person name="Bybee S.M."/>
            <person name="Larracuente A.M."/>
            <person name="Oba Y."/>
            <person name="Weng J.K."/>
        </authorList>
    </citation>
    <scope>NUCLEOTIDE SEQUENCE [LARGE SCALE GENOMIC DNA]</scope>
    <source>
        <strain evidence="10">1611_PpyrPB1</strain>
        <tissue evidence="10">Whole body</tissue>
    </source>
</reference>
<comment type="similarity">
    <text evidence="1 7">Belongs to the neutral ceramidase family.</text>
</comment>
<keyword evidence="6" id="KW-0479">Metal-binding</keyword>
<evidence type="ECO:0000256" key="3">
    <source>
        <dbReference type="ARBA" id="ARBA00019235"/>
    </source>
</evidence>
<dbReference type="GO" id="GO:0046514">
    <property type="term" value="P:ceramide catabolic process"/>
    <property type="evidence" value="ECO:0007669"/>
    <property type="project" value="InterPro"/>
</dbReference>
<evidence type="ECO:0000256" key="6">
    <source>
        <dbReference type="PIRSR" id="PIRSR606823-2"/>
    </source>
</evidence>
<feature type="binding site" evidence="6">
    <location>
        <position position="118"/>
    </location>
    <ligand>
        <name>Zn(2+)</name>
        <dbReference type="ChEBI" id="CHEBI:29105"/>
    </ligand>
</feature>
<feature type="binding site" evidence="6">
    <location>
        <position position="228"/>
    </location>
    <ligand>
        <name>Zn(2+)</name>
        <dbReference type="ChEBI" id="CHEBI:29105"/>
    </ligand>
</feature>
<name>A0A5N4A614_PHOPY</name>
<comment type="catalytic activity">
    <reaction evidence="7">
        <text>an N-acylsphing-4-enine + H2O = sphing-4-enine + a fatty acid</text>
        <dbReference type="Rhea" id="RHEA:20856"/>
        <dbReference type="ChEBI" id="CHEBI:15377"/>
        <dbReference type="ChEBI" id="CHEBI:28868"/>
        <dbReference type="ChEBI" id="CHEBI:52639"/>
        <dbReference type="ChEBI" id="CHEBI:57756"/>
        <dbReference type="EC" id="3.5.1.23"/>
    </reaction>
</comment>
<evidence type="ECO:0000259" key="9">
    <source>
        <dbReference type="Pfam" id="PF17048"/>
    </source>
</evidence>
<dbReference type="PANTHER" id="PTHR12670:SF1">
    <property type="entry name" value="NEUTRAL CERAMIDASE"/>
    <property type="match status" value="1"/>
</dbReference>
<comment type="caution">
    <text evidence="10">The sequence shown here is derived from an EMBL/GenBank/DDBJ whole genome shotgun (WGS) entry which is preliminary data.</text>
</comment>
<evidence type="ECO:0000256" key="5">
    <source>
        <dbReference type="PIRSR" id="PIRSR606823-1"/>
    </source>
</evidence>
<dbReference type="OrthoDB" id="191371at2759"/>
<dbReference type="EMBL" id="VVIM01000010">
    <property type="protein sequence ID" value="KAB0792752.1"/>
    <property type="molecule type" value="Genomic_DNA"/>
</dbReference>
<evidence type="ECO:0000313" key="11">
    <source>
        <dbReference type="Proteomes" id="UP000327044"/>
    </source>
</evidence>
<evidence type="ECO:0000256" key="7">
    <source>
        <dbReference type="RuleBase" id="RU366019"/>
    </source>
</evidence>
<evidence type="ECO:0000256" key="2">
    <source>
        <dbReference type="ARBA" id="ARBA00011891"/>
    </source>
</evidence>
<gene>
    <name evidence="10" type="ORF">PPYR_14711</name>
</gene>
<dbReference type="InterPro" id="IPR031331">
    <property type="entry name" value="NEUT/ALK_ceramidase_C"/>
</dbReference>
<keyword evidence="7" id="KW-0443">Lipid metabolism</keyword>
<dbReference type="Pfam" id="PF04734">
    <property type="entry name" value="Ceramidase_alk"/>
    <property type="match status" value="1"/>
</dbReference>
<dbReference type="InParanoid" id="A0A5N4A614"/>
<feature type="domain" description="Neutral/alkaline non-lysosomal ceramidase N-terminal" evidence="8">
    <location>
        <begin position="28"/>
        <end position="535"/>
    </location>
</feature>
<dbReference type="GO" id="GO:0016020">
    <property type="term" value="C:membrane"/>
    <property type="evidence" value="ECO:0007669"/>
    <property type="project" value="GOC"/>
</dbReference>
<sequence>MKTTIPVEIPNTIFVISIILSATVIAEYRVGVGIADVTGPIAQIHFLGYANPFQKGTGLHLRQFARAFIIEEDNQRVVFVSVDAAMIGAGLRSKVLMDLEKKYGDSYNEQNLILSATHTHSSPGGFMMDLLIDISTLGFIPQTFSALRRGIVKAIISAHNSLEEAKIYISSGTLLDCNINRSPSAYLLNPKVERDKYEYDVDKELTQLKFIAKGNSRLLGIINWFPVHPTSMNNTNTLVSSDNVGYASILFEKYINKNKRIGKGPFVAAFASTNLGDVSPNLKGARCVDTGAACDAVTSTCGGRSQSCIAYGPGRDMFESTKIIAERLFKKALEILDKNDEELRGGLIFGHQYVDMPSQYIDHMMPNGTATKVHGCLPAMGYSFAAGTTDGPGGFDFKQGTLSDNTMWNFIRNIIAEPTSDDISCHHPKPIFIPTGRINVPYRWQCRIVSVQVAIIAHVIIAAVPGEFTTMAGRRLRRQLEETYSEHGNQKSKAIIAGLSNTYTSYIVTKEEYQMQRYEGASTIFGPYTLDIYLNVYKNLVNSLMTRKEYDKGIPPSDISGKVFSFATPILYDLPLLGYSFGECIKQPSSEVKTKSTVTTTFVSANPRNNLMLDKTYLTVEKLTDSKWNVVATDADWETTMTWKSLVLVAGYSQVTIQWYVSKDIPSGTYRIRHFGYSKPFFGNIRPFEGSTKIFKVI</sequence>
<comment type="cofactor">
    <cofactor evidence="6">
        <name>Zn(2+)</name>
        <dbReference type="ChEBI" id="CHEBI:29105"/>
    </cofactor>
    <text evidence="6">Binds 1 zinc ion per subunit.</text>
</comment>
<dbReference type="GO" id="GO:0005576">
    <property type="term" value="C:extracellular region"/>
    <property type="evidence" value="ECO:0007669"/>
    <property type="project" value="TreeGrafter"/>
</dbReference>
<dbReference type="AlphaFoldDB" id="A0A5N4A614"/>
<keyword evidence="7" id="KW-0746">Sphingolipid metabolism</keyword>
<dbReference type="GO" id="GO:0046512">
    <property type="term" value="P:sphingosine biosynthetic process"/>
    <property type="evidence" value="ECO:0007669"/>
    <property type="project" value="TreeGrafter"/>
</dbReference>
<dbReference type="Gene3D" id="2.60.40.2300">
    <property type="entry name" value="Neutral/alkaline non-lysosomal ceramidase, C-terminal domain"/>
    <property type="match status" value="1"/>
</dbReference>
<dbReference type="FunCoup" id="A0A5N4A614">
    <property type="interactions" value="198"/>
</dbReference>
<feature type="binding site" evidence="6">
    <location>
        <position position="506"/>
    </location>
    <ligand>
        <name>Zn(2+)</name>
        <dbReference type="ChEBI" id="CHEBI:29105"/>
    </ligand>
</feature>
<keyword evidence="6" id="KW-0862">Zinc</keyword>
<proteinExistence type="inferred from homology"/>
<evidence type="ECO:0000259" key="8">
    <source>
        <dbReference type="Pfam" id="PF04734"/>
    </source>
</evidence>
<dbReference type="Pfam" id="PF17048">
    <property type="entry name" value="Ceramidse_alk_C"/>
    <property type="match status" value="1"/>
</dbReference>
<accession>A0A5N4A614</accession>
<feature type="domain" description="Neutral/alkaline non-lysosomal ceramidase C-terminal" evidence="9">
    <location>
        <begin position="537"/>
        <end position="697"/>
    </location>
</feature>
<feature type="binding site" evidence="6">
    <location>
        <position position="467"/>
    </location>
    <ligand>
        <name>Zn(2+)</name>
        <dbReference type="ChEBI" id="CHEBI:29105"/>
    </ligand>
</feature>
<dbReference type="InterPro" id="IPR031329">
    <property type="entry name" value="NEUT/ALK_ceramidase_N"/>
</dbReference>
<keyword evidence="4 7" id="KW-0378">Hydrolase</keyword>
<evidence type="ECO:0000256" key="1">
    <source>
        <dbReference type="ARBA" id="ARBA00009835"/>
    </source>
</evidence>
<evidence type="ECO:0000256" key="4">
    <source>
        <dbReference type="ARBA" id="ARBA00022801"/>
    </source>
</evidence>
<dbReference type="EC" id="3.5.1.23" evidence="2 7"/>
<dbReference type="Proteomes" id="UP000327044">
    <property type="component" value="Unassembled WGS sequence"/>
</dbReference>